<dbReference type="Pfam" id="PF12771">
    <property type="entry name" value="SusD-like_2"/>
    <property type="match status" value="1"/>
</dbReference>
<evidence type="ECO:0008006" key="3">
    <source>
        <dbReference type="Google" id="ProtNLM"/>
    </source>
</evidence>
<evidence type="ECO:0000313" key="1">
    <source>
        <dbReference type="EMBL" id="MBC6492024.1"/>
    </source>
</evidence>
<dbReference type="Gene3D" id="1.25.40.390">
    <property type="match status" value="1"/>
</dbReference>
<proteinExistence type="predicted"/>
<sequence length="507" mass="56910">MKHKHISILLIAVAIGMAGCNKFDDINDNPDATTQVSSSMLATNVILKNIKFNGRDAQAYLQPNALSKYIGYANESQMQSQYNKIGSSDFGAMTILPNIQKMLEYAKGSIMENSYKGLASFSRAYMFYNLTMQMGDIPYSESNLGEQGLYKPKYDLQEQVFIGILNDLKEADQFFAQGVAFSGDPTPYNGDPVKWRRATNAFALRVLMSLSKKADLPSLKVKERFAEIVAAGNLLKSQSEYLGLNYSVTNMHPMSGTNNLFTSRTVMSSLLVDNLKALNDRRLFYFADPAGSQIAGGVAESSYDAYVGVDVSMDYDLMNVEHSANRLSLLNSRYLKEVASEPRMMMTYAEQQLILAEAHILGWINAGTAQEYYESGVKAALSGYMSQLGSYAHGNVIDQAYINGYFTGEAAFKATPDEQLKQIWMQRYVLNFMQDPLVSYYEYRRTGYPEFPINPATSLNENNKNAIPVRWLYPGSETSYNLDNLTEALNRQYDGFDEINKVMWLLK</sequence>
<name>A0ABR7MBZ1_9BACT</name>
<accession>A0ABR7MBZ1</accession>
<reference evidence="1 2" key="1">
    <citation type="submission" date="2016-07" db="EMBL/GenBank/DDBJ databases">
        <title>Genome analysis of Flavihumibacter stibioxidans YS-17.</title>
        <authorList>
            <person name="Shi K."/>
            <person name="Han Y."/>
            <person name="Wang G."/>
        </authorList>
    </citation>
    <scope>NUCLEOTIDE SEQUENCE [LARGE SCALE GENOMIC DNA]</scope>
    <source>
        <strain evidence="1 2">YS-17</strain>
    </source>
</reference>
<dbReference type="EMBL" id="MBUA01000023">
    <property type="protein sequence ID" value="MBC6492024.1"/>
    <property type="molecule type" value="Genomic_DNA"/>
</dbReference>
<organism evidence="1 2">
    <name type="scientific">Flavihumibacter stibioxidans</name>
    <dbReference type="NCBI Taxonomy" id="1834163"/>
    <lineage>
        <taxon>Bacteria</taxon>
        <taxon>Pseudomonadati</taxon>
        <taxon>Bacteroidota</taxon>
        <taxon>Chitinophagia</taxon>
        <taxon>Chitinophagales</taxon>
        <taxon>Chitinophagaceae</taxon>
        <taxon>Flavihumibacter</taxon>
    </lineage>
</organism>
<keyword evidence="2" id="KW-1185">Reference proteome</keyword>
<dbReference type="Proteomes" id="UP000765802">
    <property type="component" value="Unassembled WGS sequence"/>
</dbReference>
<dbReference type="PROSITE" id="PS51257">
    <property type="entry name" value="PROKAR_LIPOPROTEIN"/>
    <property type="match status" value="1"/>
</dbReference>
<gene>
    <name evidence="1" type="ORF">BC349_13255</name>
</gene>
<comment type="caution">
    <text evidence="1">The sequence shown here is derived from an EMBL/GenBank/DDBJ whole genome shotgun (WGS) entry which is preliminary data.</text>
</comment>
<evidence type="ECO:0000313" key="2">
    <source>
        <dbReference type="Proteomes" id="UP000765802"/>
    </source>
</evidence>
<dbReference type="InterPro" id="IPR011990">
    <property type="entry name" value="TPR-like_helical_dom_sf"/>
</dbReference>
<dbReference type="SUPFAM" id="SSF48452">
    <property type="entry name" value="TPR-like"/>
    <property type="match status" value="1"/>
</dbReference>
<protein>
    <recommendedName>
        <fullName evidence="3">Starch-binding associating with outer membrane</fullName>
    </recommendedName>
</protein>
<dbReference type="RefSeq" id="WP_187257331.1">
    <property type="nucleotide sequence ID" value="NZ_JBHULF010000007.1"/>
</dbReference>
<dbReference type="InterPro" id="IPR041662">
    <property type="entry name" value="SusD-like_2"/>
</dbReference>